<evidence type="ECO:0000313" key="1">
    <source>
        <dbReference type="EMBL" id="DAD93036.1"/>
    </source>
</evidence>
<dbReference type="EMBL" id="BK015150">
    <property type="protein sequence ID" value="DAD93036.1"/>
    <property type="molecule type" value="Genomic_DNA"/>
</dbReference>
<accession>A0A8S5NF58</accession>
<sequence length="151" mass="17834">MKNGTNNIKTPVTQEDIHAYERGWAEEMVNIWKEKIIHYRIRHTGALYNSVQATSFGGSSRIIAHKFLLYGLYQETGTGNGYYHGNPGDLYFLDKEYRAKHHLGEPRQRRPWFDRKYYISIMKLNDMEGYFYGTEYQGLMADLFKQMFGKI</sequence>
<proteinExistence type="predicted"/>
<organism evidence="1">
    <name type="scientific">Siphoviridae sp. ctNDP2</name>
    <dbReference type="NCBI Taxonomy" id="2826265"/>
    <lineage>
        <taxon>Viruses</taxon>
        <taxon>Duplodnaviria</taxon>
        <taxon>Heunggongvirae</taxon>
        <taxon>Uroviricota</taxon>
        <taxon>Caudoviricetes</taxon>
    </lineage>
</organism>
<protein>
    <submittedName>
        <fullName evidence="1">Uncharacterized protein</fullName>
    </submittedName>
</protein>
<reference evidence="1" key="1">
    <citation type="journal article" date="2021" name="Proc. Natl. Acad. Sci. U.S.A.">
        <title>A Catalog of Tens of Thousands of Viruses from Human Metagenomes Reveals Hidden Associations with Chronic Diseases.</title>
        <authorList>
            <person name="Tisza M.J."/>
            <person name="Buck C.B."/>
        </authorList>
    </citation>
    <scope>NUCLEOTIDE SEQUENCE</scope>
    <source>
        <strain evidence="1">CtNDP2</strain>
    </source>
</reference>
<name>A0A8S5NF58_9CAUD</name>